<dbReference type="GO" id="GO:0005524">
    <property type="term" value="F:ATP binding"/>
    <property type="evidence" value="ECO:0007669"/>
    <property type="project" value="UniProtKB-KW"/>
</dbReference>
<comment type="subunit">
    <text evidence="3">Homodimer.</text>
</comment>
<evidence type="ECO:0000256" key="7">
    <source>
        <dbReference type="ARBA" id="ARBA00022777"/>
    </source>
</evidence>
<comment type="cofactor">
    <cofactor evidence="1">
        <name>K(+)</name>
        <dbReference type="ChEBI" id="CHEBI:29103"/>
    </cofactor>
</comment>
<evidence type="ECO:0000256" key="6">
    <source>
        <dbReference type="ARBA" id="ARBA00022741"/>
    </source>
</evidence>
<dbReference type="Gene3D" id="3.30.420.40">
    <property type="match status" value="1"/>
</dbReference>
<keyword evidence="9" id="KW-0630">Potassium</keyword>
<dbReference type="EMBL" id="VSSQ01088326">
    <property type="protein sequence ID" value="MPN35001.1"/>
    <property type="molecule type" value="Genomic_DNA"/>
</dbReference>
<dbReference type="InterPro" id="IPR004619">
    <property type="entry name" value="Type_III_PanK"/>
</dbReference>
<dbReference type="InterPro" id="IPR043129">
    <property type="entry name" value="ATPase_NBD"/>
</dbReference>
<reference evidence="13" key="1">
    <citation type="submission" date="2019-08" db="EMBL/GenBank/DDBJ databases">
        <authorList>
            <person name="Kucharzyk K."/>
            <person name="Murdoch R.W."/>
            <person name="Higgins S."/>
            <person name="Loffler F."/>
        </authorList>
    </citation>
    <scope>NUCLEOTIDE SEQUENCE</scope>
</reference>
<dbReference type="GO" id="GO:0015937">
    <property type="term" value="P:coenzyme A biosynthetic process"/>
    <property type="evidence" value="ECO:0007669"/>
    <property type="project" value="UniProtKB-KW"/>
</dbReference>
<evidence type="ECO:0000256" key="3">
    <source>
        <dbReference type="ARBA" id="ARBA00011738"/>
    </source>
</evidence>
<evidence type="ECO:0000256" key="11">
    <source>
        <dbReference type="ARBA" id="ARBA00038036"/>
    </source>
</evidence>
<name>A0A645H7L0_9ZZZZ</name>
<evidence type="ECO:0000313" key="13">
    <source>
        <dbReference type="EMBL" id="MPN35001.1"/>
    </source>
</evidence>
<accession>A0A645H7L0</accession>
<dbReference type="PANTHER" id="PTHR34265:SF1">
    <property type="entry name" value="TYPE III PANTOTHENATE KINASE"/>
    <property type="match status" value="1"/>
</dbReference>
<organism evidence="13">
    <name type="scientific">bioreactor metagenome</name>
    <dbReference type="NCBI Taxonomy" id="1076179"/>
    <lineage>
        <taxon>unclassified sequences</taxon>
        <taxon>metagenomes</taxon>
        <taxon>ecological metagenomes</taxon>
    </lineage>
</organism>
<keyword evidence="8" id="KW-0067">ATP-binding</keyword>
<keyword evidence="5 13" id="KW-0808">Transferase</keyword>
<evidence type="ECO:0000256" key="4">
    <source>
        <dbReference type="ARBA" id="ARBA00022490"/>
    </source>
</evidence>
<keyword evidence="4" id="KW-0963">Cytoplasm</keyword>
<evidence type="ECO:0000256" key="5">
    <source>
        <dbReference type="ARBA" id="ARBA00022679"/>
    </source>
</evidence>
<keyword evidence="6" id="KW-0547">Nucleotide-binding</keyword>
<evidence type="ECO:0000256" key="2">
    <source>
        <dbReference type="ARBA" id="ARBA00004496"/>
    </source>
</evidence>
<evidence type="ECO:0000256" key="8">
    <source>
        <dbReference type="ARBA" id="ARBA00022840"/>
    </source>
</evidence>
<keyword evidence="7 13" id="KW-0418">Kinase</keyword>
<comment type="subcellular location">
    <subcellularLocation>
        <location evidence="2">Cytoplasm</location>
    </subcellularLocation>
</comment>
<dbReference type="GO" id="GO:0005737">
    <property type="term" value="C:cytoplasm"/>
    <property type="evidence" value="ECO:0007669"/>
    <property type="project" value="UniProtKB-SubCell"/>
</dbReference>
<protein>
    <recommendedName>
        <fullName evidence="12">Type III pantothenate kinase</fullName>
    </recommendedName>
</protein>
<evidence type="ECO:0000256" key="12">
    <source>
        <dbReference type="ARBA" id="ARBA00040883"/>
    </source>
</evidence>
<dbReference type="AlphaFoldDB" id="A0A645H7L0"/>
<comment type="caution">
    <text evidence="13">The sequence shown here is derived from an EMBL/GenBank/DDBJ whole genome shotgun (WGS) entry which is preliminary data.</text>
</comment>
<dbReference type="PANTHER" id="PTHR34265">
    <property type="entry name" value="TYPE III PANTOTHENATE KINASE"/>
    <property type="match status" value="1"/>
</dbReference>
<dbReference type="SUPFAM" id="SSF53067">
    <property type="entry name" value="Actin-like ATPase domain"/>
    <property type="match status" value="1"/>
</dbReference>
<evidence type="ECO:0000256" key="1">
    <source>
        <dbReference type="ARBA" id="ARBA00001958"/>
    </source>
</evidence>
<sequence length="67" mass="7622">MQSGIYYGFVGQVDEMVRRMKQELGEGTKVTSTGGLARFIYEESVEIQTVDPFLTLEGLLLIYERNN</sequence>
<keyword evidence="10" id="KW-0173">Coenzyme A biosynthesis</keyword>
<evidence type="ECO:0000256" key="9">
    <source>
        <dbReference type="ARBA" id="ARBA00022958"/>
    </source>
</evidence>
<proteinExistence type="inferred from homology"/>
<gene>
    <name evidence="13" type="primary">coaX_40</name>
    <name evidence="13" type="ORF">SDC9_182495</name>
</gene>
<dbReference type="GO" id="GO:0004594">
    <property type="term" value="F:pantothenate kinase activity"/>
    <property type="evidence" value="ECO:0007669"/>
    <property type="project" value="InterPro"/>
</dbReference>
<evidence type="ECO:0000256" key="10">
    <source>
        <dbReference type="ARBA" id="ARBA00022993"/>
    </source>
</evidence>
<comment type="similarity">
    <text evidence="11">Belongs to the type III pantothenate kinase family.</text>
</comment>